<dbReference type="SMART" id="SM00903">
    <property type="entry name" value="Flavin_Reduct"/>
    <property type="match status" value="1"/>
</dbReference>
<feature type="domain" description="Flavin reductase like" evidence="2">
    <location>
        <begin position="11"/>
        <end position="154"/>
    </location>
</feature>
<dbReference type="PANTHER" id="PTHR30466:SF1">
    <property type="entry name" value="FMN REDUCTASE (NADH) RUTF"/>
    <property type="match status" value="1"/>
</dbReference>
<name>A0ABP3GTE3_9ACTN</name>
<comment type="caution">
    <text evidence="3">The sequence shown here is derived from an EMBL/GenBank/DDBJ whole genome shotgun (WGS) entry which is preliminary data.</text>
</comment>
<keyword evidence="4" id="KW-1185">Reference proteome</keyword>
<dbReference type="SUPFAM" id="SSF50475">
    <property type="entry name" value="FMN-binding split barrel"/>
    <property type="match status" value="1"/>
</dbReference>
<dbReference type="Pfam" id="PF01613">
    <property type="entry name" value="Flavin_Reduct"/>
    <property type="match status" value="1"/>
</dbReference>
<sequence>MVIEQDFRDAMAGVCTPVTIVTATEAGIPYGVTVSAFTSLSLRPAMVSVALDRSSNVLARVLATGRFGVNVLGSEQDELARTFAGRAPDRFAASGAPWSYDHGLPRLTGAPGWLVCELRSAVEGGDHLLLLGDVAHTRTATAAPLVYGHRTFGTHSAFAR</sequence>
<dbReference type="InterPro" id="IPR012349">
    <property type="entry name" value="Split_barrel_FMN-bd"/>
</dbReference>
<dbReference type="Proteomes" id="UP001500063">
    <property type="component" value="Unassembled WGS sequence"/>
</dbReference>
<dbReference type="InterPro" id="IPR002563">
    <property type="entry name" value="Flavin_Rdtase-like_dom"/>
</dbReference>
<evidence type="ECO:0000256" key="1">
    <source>
        <dbReference type="ARBA" id="ARBA00023002"/>
    </source>
</evidence>
<gene>
    <name evidence="3" type="ORF">GCM10010319_31810</name>
</gene>
<dbReference type="Gene3D" id="2.30.110.10">
    <property type="entry name" value="Electron Transport, Fmn-binding Protein, Chain A"/>
    <property type="match status" value="1"/>
</dbReference>
<organism evidence="3 4">
    <name type="scientific">Streptomyces blastmyceticus</name>
    <dbReference type="NCBI Taxonomy" id="68180"/>
    <lineage>
        <taxon>Bacteria</taxon>
        <taxon>Bacillati</taxon>
        <taxon>Actinomycetota</taxon>
        <taxon>Actinomycetes</taxon>
        <taxon>Kitasatosporales</taxon>
        <taxon>Streptomycetaceae</taxon>
        <taxon>Streptomyces</taxon>
    </lineage>
</organism>
<evidence type="ECO:0000259" key="2">
    <source>
        <dbReference type="SMART" id="SM00903"/>
    </source>
</evidence>
<accession>A0ABP3GTE3</accession>
<keyword evidence="1" id="KW-0560">Oxidoreductase</keyword>
<dbReference type="RefSeq" id="WP_344118370.1">
    <property type="nucleotide sequence ID" value="NZ_BAAABW010000016.1"/>
</dbReference>
<protein>
    <submittedName>
        <fullName evidence="3">Flavin reductase family protein</fullName>
    </submittedName>
</protein>
<evidence type="ECO:0000313" key="4">
    <source>
        <dbReference type="Proteomes" id="UP001500063"/>
    </source>
</evidence>
<dbReference type="InterPro" id="IPR050268">
    <property type="entry name" value="NADH-dep_flavin_reductase"/>
</dbReference>
<reference evidence="4" key="1">
    <citation type="journal article" date="2019" name="Int. J. Syst. Evol. Microbiol.">
        <title>The Global Catalogue of Microorganisms (GCM) 10K type strain sequencing project: providing services to taxonomists for standard genome sequencing and annotation.</title>
        <authorList>
            <consortium name="The Broad Institute Genomics Platform"/>
            <consortium name="The Broad Institute Genome Sequencing Center for Infectious Disease"/>
            <person name="Wu L."/>
            <person name="Ma J."/>
        </authorList>
    </citation>
    <scope>NUCLEOTIDE SEQUENCE [LARGE SCALE GENOMIC DNA]</scope>
    <source>
        <strain evidence="4">JCM 4565</strain>
    </source>
</reference>
<dbReference type="PANTHER" id="PTHR30466">
    <property type="entry name" value="FLAVIN REDUCTASE"/>
    <property type="match status" value="1"/>
</dbReference>
<proteinExistence type="predicted"/>
<dbReference type="EMBL" id="BAAABW010000016">
    <property type="protein sequence ID" value="GAA0352322.1"/>
    <property type="molecule type" value="Genomic_DNA"/>
</dbReference>
<evidence type="ECO:0000313" key="3">
    <source>
        <dbReference type="EMBL" id="GAA0352322.1"/>
    </source>
</evidence>